<dbReference type="Proteomes" id="UP000093267">
    <property type="component" value="Chromosome"/>
</dbReference>
<dbReference type="EMBL" id="CP014924">
    <property type="protein sequence ID" value="ANZ67019.1"/>
    <property type="molecule type" value="Genomic_DNA"/>
</dbReference>
<protein>
    <recommendedName>
        <fullName evidence="3">DUF1524 domain-containing protein</fullName>
    </recommendedName>
</protein>
<evidence type="ECO:0000313" key="2">
    <source>
        <dbReference type="Proteomes" id="UP000093267"/>
    </source>
</evidence>
<evidence type="ECO:0008006" key="3">
    <source>
        <dbReference type="Google" id="ProtNLM"/>
    </source>
</evidence>
<organism evidence="1 2">
    <name type="scientific">Secundilactobacillus paracollinoides</name>
    <dbReference type="NCBI Taxonomy" id="240427"/>
    <lineage>
        <taxon>Bacteria</taxon>
        <taxon>Bacillati</taxon>
        <taxon>Bacillota</taxon>
        <taxon>Bacilli</taxon>
        <taxon>Lactobacillales</taxon>
        <taxon>Lactobacillaceae</taxon>
        <taxon>Secundilactobacillus</taxon>
    </lineage>
</organism>
<keyword evidence="2" id="KW-1185">Reference proteome</keyword>
<gene>
    <name evidence="1" type="ORF">AYR63_07665</name>
</gene>
<accession>A0A1B2IYB6</accession>
<proteinExistence type="predicted"/>
<reference evidence="1 2" key="1">
    <citation type="submission" date="2016-03" db="EMBL/GenBank/DDBJ databases">
        <title>Pediococcus and Lactobacillus from brewery environment - whole genome sequencing and assembly.</title>
        <authorList>
            <person name="Behr J."/>
            <person name="Geissler A.J."/>
            <person name="Vogel R.F."/>
        </authorList>
    </citation>
    <scope>NUCLEOTIDE SEQUENCE [LARGE SCALE GENOMIC DNA]</scope>
    <source>
        <strain evidence="1 2">TMW 1.1995</strain>
    </source>
</reference>
<evidence type="ECO:0000313" key="1">
    <source>
        <dbReference type="EMBL" id="ANZ67019.1"/>
    </source>
</evidence>
<sequence length="494" mass="57312">MDPIDEIQYNELLNGKYKLADWTDNYDRMKGRQTKIKLREMVENVQKRIHDYVDLDSLVLPAIYFYGDEADLPEVYENLNLNSSPLTKYEIFNATWADVNLILPEYNENSYLNNLANEVLSDVKNYYNRMTDEGEFELEGFSEDEITQNRIINLAEFGRAIGTMVTQRIPSLISKNDDKIKNEIGFGILGIATHIDNKNLVKIDKKLSYIQSNLEEILSRVDMISSKLNDIFARLLRQNISFSKNRTSPKYAYSTGLTTSFKALSYFATLWEMNKQDTEKTIYNIPAYYVFDYLTGVWSGHGDQRLYDYYHLVAKKNYLKPLTITQFNSAFAAWLSENNAMRKTFSKEVKALITIHSNLTYLSGTFNNGEDFEFEHIIPKARALKADKNLSSLNLSSLGNGMFLPKSLNNRKQEFTIYEASNKSDGIQKEPLLEVSNYKQLIHSSDYFSEKEFENIFSRLKKYDFEYVNKKIRGRAIRVGKSIGEKLITLKKFN</sequence>
<dbReference type="AlphaFoldDB" id="A0A1B2IYB6"/>
<name>A0A1B2IYB6_9LACO</name>